<dbReference type="InterPro" id="IPR001915">
    <property type="entry name" value="Peptidase_M48"/>
</dbReference>
<reference evidence="9 10" key="1">
    <citation type="submission" date="2019-08" db="EMBL/GenBank/DDBJ databases">
        <title>Actinomadura sp. nov. CYP1-5 isolated from mountain soil.</title>
        <authorList>
            <person name="Songsumanus A."/>
            <person name="Kuncharoen N."/>
            <person name="Kudo T."/>
            <person name="Yuki M."/>
            <person name="Igarashi Y."/>
            <person name="Tanasupawat S."/>
        </authorList>
    </citation>
    <scope>NUCLEOTIDE SEQUENCE [LARGE SCALE GENOMIC DNA]</scope>
    <source>
        <strain evidence="9 10">JCM 14158</strain>
    </source>
</reference>
<keyword evidence="1 6" id="KW-0645">Protease</keyword>
<accession>A0A5D0NUZ2</accession>
<evidence type="ECO:0000256" key="2">
    <source>
        <dbReference type="ARBA" id="ARBA00022723"/>
    </source>
</evidence>
<dbReference type="EMBL" id="VSFG01000001">
    <property type="protein sequence ID" value="TYB48008.1"/>
    <property type="molecule type" value="Genomic_DNA"/>
</dbReference>
<feature type="domain" description="Peptidase M48" evidence="8">
    <location>
        <begin position="135"/>
        <end position="179"/>
    </location>
</feature>
<dbReference type="Pfam" id="PF01435">
    <property type="entry name" value="Peptidase_M48"/>
    <property type="match status" value="1"/>
</dbReference>
<name>A0A5D0NUZ2_9ACTN</name>
<keyword evidence="7" id="KW-1133">Transmembrane helix</keyword>
<comment type="cofactor">
    <cofactor evidence="6">
        <name>Zn(2+)</name>
        <dbReference type="ChEBI" id="CHEBI:29105"/>
    </cofactor>
    <text evidence="6">Binds 1 zinc ion per subunit.</text>
</comment>
<evidence type="ECO:0000256" key="3">
    <source>
        <dbReference type="ARBA" id="ARBA00022801"/>
    </source>
</evidence>
<keyword evidence="7" id="KW-0472">Membrane</keyword>
<keyword evidence="5 6" id="KW-0482">Metalloprotease</keyword>
<organism evidence="9 10">
    <name type="scientific">Actinomadura chibensis</name>
    <dbReference type="NCBI Taxonomy" id="392828"/>
    <lineage>
        <taxon>Bacteria</taxon>
        <taxon>Bacillati</taxon>
        <taxon>Actinomycetota</taxon>
        <taxon>Actinomycetes</taxon>
        <taxon>Streptosporangiales</taxon>
        <taxon>Thermomonosporaceae</taxon>
        <taxon>Actinomadura</taxon>
    </lineage>
</organism>
<evidence type="ECO:0000256" key="5">
    <source>
        <dbReference type="ARBA" id="ARBA00023049"/>
    </source>
</evidence>
<dbReference type="InterPro" id="IPR052173">
    <property type="entry name" value="Beta-lactam_resp_regulator"/>
</dbReference>
<evidence type="ECO:0000313" key="10">
    <source>
        <dbReference type="Proteomes" id="UP000323380"/>
    </source>
</evidence>
<sequence length="297" mass="30530">MTWFTVLPLAIVLALALALGLAPLPLHPSWSARLLATTAAMTATAALGTGSFVGINYAASLAPAAAAHVPEWALFGDDRPVPHPVGVPAIALTLAGLGAAARTALRWTRELRAARTAAAGEPLETDVPIAVAVPGRDGGVLLSRGLLSGLTTRELHVVFQHETSHLRHRHHRYLAAGLLAAAVLPPLGTLDARLRLAVERWADEDAAEAVGDRTLVARTIAKVALAQPRAAGPGAAFAESGVVQRVEALRGTAPAKNAVTGPLLCMGNGVVTGTLTATTLQLDHVLVSCLVSLLAFG</sequence>
<feature type="transmembrane region" description="Helical" evidence="7">
    <location>
        <begin position="85"/>
        <end position="105"/>
    </location>
</feature>
<protein>
    <submittedName>
        <fullName evidence="9">M48 family metalloprotease</fullName>
    </submittedName>
</protein>
<evidence type="ECO:0000256" key="6">
    <source>
        <dbReference type="RuleBase" id="RU003983"/>
    </source>
</evidence>
<keyword evidence="7" id="KW-0812">Transmembrane</keyword>
<keyword evidence="4 6" id="KW-0862">Zinc</keyword>
<dbReference type="Gene3D" id="3.30.2010.10">
    <property type="entry name" value="Metalloproteases ('zincins'), catalytic domain"/>
    <property type="match status" value="1"/>
</dbReference>
<comment type="similarity">
    <text evidence="6">Belongs to the peptidase M48 family.</text>
</comment>
<dbReference type="Proteomes" id="UP000323380">
    <property type="component" value="Unassembled WGS sequence"/>
</dbReference>
<dbReference type="GO" id="GO:0046872">
    <property type="term" value="F:metal ion binding"/>
    <property type="evidence" value="ECO:0007669"/>
    <property type="project" value="UniProtKB-KW"/>
</dbReference>
<dbReference type="AlphaFoldDB" id="A0A5D0NUZ2"/>
<dbReference type="GO" id="GO:0006508">
    <property type="term" value="P:proteolysis"/>
    <property type="evidence" value="ECO:0007669"/>
    <property type="project" value="UniProtKB-KW"/>
</dbReference>
<gene>
    <name evidence="9" type="ORF">FXF69_01865</name>
</gene>
<dbReference type="PANTHER" id="PTHR34978">
    <property type="entry name" value="POSSIBLE SENSOR-TRANSDUCER PROTEIN BLAR"/>
    <property type="match status" value="1"/>
</dbReference>
<evidence type="ECO:0000259" key="8">
    <source>
        <dbReference type="Pfam" id="PF01435"/>
    </source>
</evidence>
<proteinExistence type="inferred from homology"/>
<dbReference type="GO" id="GO:0004222">
    <property type="term" value="F:metalloendopeptidase activity"/>
    <property type="evidence" value="ECO:0007669"/>
    <property type="project" value="InterPro"/>
</dbReference>
<keyword evidence="3 6" id="KW-0378">Hydrolase</keyword>
<comment type="caution">
    <text evidence="9">The sequence shown here is derived from an EMBL/GenBank/DDBJ whole genome shotgun (WGS) entry which is preliminary data.</text>
</comment>
<dbReference type="PANTHER" id="PTHR34978:SF3">
    <property type="entry name" value="SLR0241 PROTEIN"/>
    <property type="match status" value="1"/>
</dbReference>
<keyword evidence="2" id="KW-0479">Metal-binding</keyword>
<keyword evidence="10" id="KW-1185">Reference proteome</keyword>
<evidence type="ECO:0000256" key="7">
    <source>
        <dbReference type="SAM" id="Phobius"/>
    </source>
</evidence>
<evidence type="ECO:0000256" key="1">
    <source>
        <dbReference type="ARBA" id="ARBA00022670"/>
    </source>
</evidence>
<evidence type="ECO:0000256" key="4">
    <source>
        <dbReference type="ARBA" id="ARBA00022833"/>
    </source>
</evidence>
<evidence type="ECO:0000313" key="9">
    <source>
        <dbReference type="EMBL" id="TYB48008.1"/>
    </source>
</evidence>
<dbReference type="RefSeq" id="WP_067900595.1">
    <property type="nucleotide sequence ID" value="NZ_VSFG01000001.1"/>
</dbReference>
<dbReference type="STRING" id="1220554.GCA_001552135_06573"/>